<evidence type="ECO:0000313" key="2">
    <source>
        <dbReference type="Proteomes" id="UP000282574"/>
    </source>
</evidence>
<dbReference type="RefSeq" id="WP_015153017.1">
    <property type="nucleotide sequence ID" value="NZ_JAVKZF010000002.1"/>
</dbReference>
<accession>A0AB37UQF6</accession>
<keyword evidence="2" id="KW-1185">Reference proteome</keyword>
<sequence>MKTLSQTSNSQWENYQQLELIPSRIPNPDGKASTFKLGLDFAWRVLISLLVDELVDREQQVEYIERCWANKEFEQQENSTSSLQKLWLLMN</sequence>
<dbReference type="Proteomes" id="UP000282574">
    <property type="component" value="Unassembled WGS sequence"/>
</dbReference>
<name>A0AB37UQF6_9CYAN</name>
<comment type="caution">
    <text evidence="1">The sequence shown here is derived from an EMBL/GenBank/DDBJ whole genome shotgun (WGS) entry which is preliminary data.</text>
</comment>
<organism evidence="1 2">
    <name type="scientific">Chroococcidiopsis cubana SAG 39.79</name>
    <dbReference type="NCBI Taxonomy" id="388085"/>
    <lineage>
        <taxon>Bacteria</taxon>
        <taxon>Bacillati</taxon>
        <taxon>Cyanobacteriota</taxon>
        <taxon>Cyanophyceae</taxon>
        <taxon>Chroococcidiopsidales</taxon>
        <taxon>Chroococcidiopsidaceae</taxon>
        <taxon>Chroococcidiopsis</taxon>
    </lineage>
</organism>
<proteinExistence type="predicted"/>
<reference evidence="1 2" key="1">
    <citation type="journal article" date="2019" name="Genome Biol. Evol.">
        <title>Day and night: Metabolic profiles and evolutionary relationships of six axenic non-marine cyanobacteria.</title>
        <authorList>
            <person name="Will S.E."/>
            <person name="Henke P."/>
            <person name="Boedeker C."/>
            <person name="Huang S."/>
            <person name="Brinkmann H."/>
            <person name="Rohde M."/>
            <person name="Jarek M."/>
            <person name="Friedl T."/>
            <person name="Seufert S."/>
            <person name="Schumacher M."/>
            <person name="Overmann J."/>
            <person name="Neumann-Schaal M."/>
            <person name="Petersen J."/>
        </authorList>
    </citation>
    <scope>NUCLEOTIDE SEQUENCE [LARGE SCALE GENOMIC DNA]</scope>
    <source>
        <strain evidence="1 2">SAG 39.79</strain>
    </source>
</reference>
<evidence type="ECO:0000313" key="1">
    <source>
        <dbReference type="EMBL" id="RUT13597.1"/>
    </source>
</evidence>
<gene>
    <name evidence="1" type="ORF">DSM107010_12200</name>
</gene>
<protein>
    <submittedName>
        <fullName evidence="1">Uncharacterized protein</fullName>
    </submittedName>
</protein>
<dbReference type="AlphaFoldDB" id="A0AB37UQF6"/>
<dbReference type="EMBL" id="RSCK01000006">
    <property type="protein sequence ID" value="RUT13597.1"/>
    <property type="molecule type" value="Genomic_DNA"/>
</dbReference>